<sequence>MWGALAISLSQMRLDGGDGVLITLDRLKPLLAAGSLF</sequence>
<name>A0A7W9BG34_9SPHN</name>
<proteinExistence type="predicted"/>
<dbReference type="AlphaFoldDB" id="A0A7W9BG34"/>
<evidence type="ECO:0000313" key="2">
    <source>
        <dbReference type="Proteomes" id="UP000546200"/>
    </source>
</evidence>
<dbReference type="EMBL" id="JACIJK010000012">
    <property type="protein sequence ID" value="MBB5716610.1"/>
    <property type="molecule type" value="Genomic_DNA"/>
</dbReference>
<keyword evidence="2" id="KW-1185">Reference proteome</keyword>
<organism evidence="1 2">
    <name type="scientific">Sphingomonas aerophila</name>
    <dbReference type="NCBI Taxonomy" id="1344948"/>
    <lineage>
        <taxon>Bacteria</taxon>
        <taxon>Pseudomonadati</taxon>
        <taxon>Pseudomonadota</taxon>
        <taxon>Alphaproteobacteria</taxon>
        <taxon>Sphingomonadales</taxon>
        <taxon>Sphingomonadaceae</taxon>
        <taxon>Sphingomonas</taxon>
    </lineage>
</organism>
<accession>A0A7W9BG34</accession>
<gene>
    <name evidence="1" type="ORF">FHS94_003480</name>
</gene>
<protein>
    <submittedName>
        <fullName evidence="1">Uncharacterized protein</fullName>
    </submittedName>
</protein>
<evidence type="ECO:0000313" key="1">
    <source>
        <dbReference type="EMBL" id="MBB5716610.1"/>
    </source>
</evidence>
<dbReference type="Proteomes" id="UP000546200">
    <property type="component" value="Unassembled WGS sequence"/>
</dbReference>
<comment type="caution">
    <text evidence="1">The sequence shown here is derived from an EMBL/GenBank/DDBJ whole genome shotgun (WGS) entry which is preliminary data.</text>
</comment>
<reference evidence="1 2" key="1">
    <citation type="submission" date="2020-08" db="EMBL/GenBank/DDBJ databases">
        <title>Genomic Encyclopedia of Type Strains, Phase IV (KMG-IV): sequencing the most valuable type-strain genomes for metagenomic binning, comparative biology and taxonomic classification.</title>
        <authorList>
            <person name="Goeker M."/>
        </authorList>
    </citation>
    <scope>NUCLEOTIDE SEQUENCE [LARGE SCALE GENOMIC DNA]</scope>
    <source>
        <strain evidence="1 2">DSM 100044</strain>
    </source>
</reference>